<keyword evidence="2" id="KW-1185">Reference proteome</keyword>
<evidence type="ECO:0000313" key="2">
    <source>
        <dbReference type="Proteomes" id="UP000276542"/>
    </source>
</evidence>
<dbReference type="InterPro" id="IPR023393">
    <property type="entry name" value="START-like_dom_sf"/>
</dbReference>
<dbReference type="SUPFAM" id="SSF55961">
    <property type="entry name" value="Bet v1-like"/>
    <property type="match status" value="1"/>
</dbReference>
<gene>
    <name evidence="1" type="ORF">D4739_05165</name>
</gene>
<organism evidence="1 2">
    <name type="scientific">Nocardioides cavernaquae</name>
    <dbReference type="NCBI Taxonomy" id="2321396"/>
    <lineage>
        <taxon>Bacteria</taxon>
        <taxon>Bacillati</taxon>
        <taxon>Actinomycetota</taxon>
        <taxon>Actinomycetes</taxon>
        <taxon>Propionibacteriales</taxon>
        <taxon>Nocardioidaceae</taxon>
        <taxon>Nocardioides</taxon>
    </lineage>
</organism>
<sequence>MPGQGVPVSGYCPVMANEVTVDIEIDAPSSVVFDFVADYTNASSYMYGLEKLVALTDVTRGLGAKFEGTIKLGASLNSFLEVTEFEEGTKFTLASYKGIKNTSFWTLAPVSESQTRTVLRWEYDLGSGITGRALGKIVEPFVKIAAAHSSKELKKAIEASL</sequence>
<dbReference type="OrthoDB" id="4560923at2"/>
<dbReference type="AlphaFoldDB" id="A0A3A5HCF9"/>
<comment type="caution">
    <text evidence="1">The sequence shown here is derived from an EMBL/GenBank/DDBJ whole genome shotgun (WGS) entry which is preliminary data.</text>
</comment>
<dbReference type="Pfam" id="PF10604">
    <property type="entry name" value="Polyketide_cyc2"/>
    <property type="match status" value="1"/>
</dbReference>
<dbReference type="EMBL" id="QYRP01000002">
    <property type="protein sequence ID" value="RJS45667.1"/>
    <property type="molecule type" value="Genomic_DNA"/>
</dbReference>
<dbReference type="Gene3D" id="3.30.530.20">
    <property type="match status" value="1"/>
</dbReference>
<accession>A0A3A5HCF9</accession>
<protein>
    <submittedName>
        <fullName evidence="1">SRPBCC family protein</fullName>
    </submittedName>
</protein>
<proteinExistence type="predicted"/>
<dbReference type="CDD" id="cd07812">
    <property type="entry name" value="SRPBCC"/>
    <property type="match status" value="1"/>
</dbReference>
<dbReference type="Proteomes" id="UP000276542">
    <property type="component" value="Unassembled WGS sequence"/>
</dbReference>
<dbReference type="InterPro" id="IPR019587">
    <property type="entry name" value="Polyketide_cyclase/dehydratase"/>
</dbReference>
<reference evidence="2" key="1">
    <citation type="submission" date="2018-09" db="EMBL/GenBank/DDBJ databases">
        <authorList>
            <person name="Zhu H."/>
        </authorList>
    </citation>
    <scope>NUCLEOTIDE SEQUENCE [LARGE SCALE GENOMIC DNA]</scope>
    <source>
        <strain evidence="2">K1W22B-1</strain>
    </source>
</reference>
<evidence type="ECO:0000313" key="1">
    <source>
        <dbReference type="EMBL" id="RJS45667.1"/>
    </source>
</evidence>
<name>A0A3A5HCF9_9ACTN</name>